<sequence>MLIFSVVVDDNDSQLQVKQVAQSFCLTDRVSAFVEAGWSAGEHPLPDGFVQRCPAGKAGRAGGQAKNFEFASCGIRASYG</sequence>
<keyword evidence="2" id="KW-1185">Reference proteome</keyword>
<proteinExistence type="predicted"/>
<dbReference type="KEGG" id="vei:Veis_3072"/>
<dbReference type="AlphaFoldDB" id="A1WME8"/>
<gene>
    <name evidence="1" type="ordered locus">Veis_3072</name>
</gene>
<name>A1WME8_VEREI</name>
<dbReference type="Proteomes" id="UP000000374">
    <property type="component" value="Chromosome"/>
</dbReference>
<dbReference type="HOGENOM" id="CLU_2588759_0_0_4"/>
<evidence type="ECO:0000313" key="2">
    <source>
        <dbReference type="Proteomes" id="UP000000374"/>
    </source>
</evidence>
<protein>
    <submittedName>
        <fullName evidence="1">Uncharacterized protein</fullName>
    </submittedName>
</protein>
<organism evidence="1 2">
    <name type="scientific">Verminephrobacter eiseniae (strain EF01-2)</name>
    <dbReference type="NCBI Taxonomy" id="391735"/>
    <lineage>
        <taxon>Bacteria</taxon>
        <taxon>Pseudomonadati</taxon>
        <taxon>Pseudomonadota</taxon>
        <taxon>Betaproteobacteria</taxon>
        <taxon>Burkholderiales</taxon>
        <taxon>Comamonadaceae</taxon>
        <taxon>Verminephrobacter</taxon>
    </lineage>
</organism>
<evidence type="ECO:0000313" key="1">
    <source>
        <dbReference type="EMBL" id="ABM58805.1"/>
    </source>
</evidence>
<reference evidence="2" key="1">
    <citation type="submission" date="2006-12" db="EMBL/GenBank/DDBJ databases">
        <title>Complete sequence of chromosome 1 of Verminephrobacter eiseniae EF01-2.</title>
        <authorList>
            <person name="Copeland A."/>
            <person name="Lucas S."/>
            <person name="Lapidus A."/>
            <person name="Barry K."/>
            <person name="Detter J.C."/>
            <person name="Glavina del Rio T."/>
            <person name="Dalin E."/>
            <person name="Tice H."/>
            <person name="Pitluck S."/>
            <person name="Chertkov O."/>
            <person name="Brettin T."/>
            <person name="Bruce D."/>
            <person name="Han C."/>
            <person name="Tapia R."/>
            <person name="Gilna P."/>
            <person name="Schmutz J."/>
            <person name="Larimer F."/>
            <person name="Land M."/>
            <person name="Hauser L."/>
            <person name="Kyrpides N."/>
            <person name="Kim E."/>
            <person name="Stahl D."/>
            <person name="Richardson P."/>
        </authorList>
    </citation>
    <scope>NUCLEOTIDE SEQUENCE [LARGE SCALE GENOMIC DNA]</scope>
    <source>
        <strain evidence="2">EF01-2</strain>
    </source>
</reference>
<accession>A1WME8</accession>
<dbReference type="EMBL" id="CP000542">
    <property type="protein sequence ID" value="ABM58805.1"/>
    <property type="molecule type" value="Genomic_DNA"/>
</dbReference>